<evidence type="ECO:0000256" key="1">
    <source>
        <dbReference type="SAM" id="MobiDB-lite"/>
    </source>
</evidence>
<dbReference type="EMBL" id="BKCJ011550147">
    <property type="protein sequence ID" value="GFD41318.1"/>
    <property type="molecule type" value="Genomic_DNA"/>
</dbReference>
<feature type="non-terminal residue" evidence="2">
    <location>
        <position position="1"/>
    </location>
</feature>
<protein>
    <submittedName>
        <fullName evidence="2">Uncharacterized protein</fullName>
    </submittedName>
</protein>
<evidence type="ECO:0000313" key="2">
    <source>
        <dbReference type="EMBL" id="GFD41318.1"/>
    </source>
</evidence>
<dbReference type="AlphaFoldDB" id="A0A699W6I5"/>
<comment type="caution">
    <text evidence="2">The sequence shown here is derived from an EMBL/GenBank/DDBJ whole genome shotgun (WGS) entry which is preliminary data.</text>
</comment>
<name>A0A699W6I5_TANCI</name>
<proteinExistence type="predicted"/>
<reference evidence="2" key="1">
    <citation type="journal article" date="2019" name="Sci. Rep.">
        <title>Draft genome of Tanacetum cinerariifolium, the natural source of mosquito coil.</title>
        <authorList>
            <person name="Yamashiro T."/>
            <person name="Shiraishi A."/>
            <person name="Satake H."/>
            <person name="Nakayama K."/>
        </authorList>
    </citation>
    <scope>NUCLEOTIDE SEQUENCE</scope>
</reference>
<sequence length="52" mass="5690">VPNPSESEDLSDSECDVSACDDFKTFSNLLFDADDDFSSGDDESFSDEDISK</sequence>
<feature type="region of interest" description="Disordered" evidence="1">
    <location>
        <begin position="33"/>
        <end position="52"/>
    </location>
</feature>
<organism evidence="2">
    <name type="scientific">Tanacetum cinerariifolium</name>
    <name type="common">Dalmatian daisy</name>
    <name type="synonym">Chrysanthemum cinerariifolium</name>
    <dbReference type="NCBI Taxonomy" id="118510"/>
    <lineage>
        <taxon>Eukaryota</taxon>
        <taxon>Viridiplantae</taxon>
        <taxon>Streptophyta</taxon>
        <taxon>Embryophyta</taxon>
        <taxon>Tracheophyta</taxon>
        <taxon>Spermatophyta</taxon>
        <taxon>Magnoliopsida</taxon>
        <taxon>eudicotyledons</taxon>
        <taxon>Gunneridae</taxon>
        <taxon>Pentapetalae</taxon>
        <taxon>asterids</taxon>
        <taxon>campanulids</taxon>
        <taxon>Asterales</taxon>
        <taxon>Asteraceae</taxon>
        <taxon>Asteroideae</taxon>
        <taxon>Anthemideae</taxon>
        <taxon>Anthemidinae</taxon>
        <taxon>Tanacetum</taxon>
    </lineage>
</organism>
<accession>A0A699W6I5</accession>
<gene>
    <name evidence="2" type="ORF">Tci_913287</name>
</gene>